<gene>
    <name evidence="3" type="ORF">BO71DRAFT_460078</name>
</gene>
<feature type="compositionally biased region" description="Gly residues" evidence="1">
    <location>
        <begin position="173"/>
        <end position="185"/>
    </location>
</feature>
<keyword evidence="4" id="KW-1185">Reference proteome</keyword>
<dbReference type="EMBL" id="KZ825946">
    <property type="protein sequence ID" value="PYH91413.1"/>
    <property type="molecule type" value="Genomic_DNA"/>
</dbReference>
<dbReference type="VEuPathDB" id="FungiDB:BO71DRAFT_460078"/>
<dbReference type="InterPro" id="IPR006771">
    <property type="entry name" value="CetA-like"/>
</dbReference>
<name>A0A319DJL7_9EURO</name>
<dbReference type="InterPro" id="IPR037176">
    <property type="entry name" value="Osmotin/thaumatin-like_sf"/>
</dbReference>
<dbReference type="Pfam" id="PF04681">
    <property type="entry name" value="Bys1"/>
    <property type="match status" value="1"/>
</dbReference>
<sequence>MHLILTLLLPLLPLTSSTPISLTNLSMNPSHQTNTTTSNTTKILPGHAKIHNNCTHPIYIWSIPPSPTPSPPQTTLNSTQTYTEPYRHDPQTGGISLKLTTTPNGIYTGAAQTIFAYNFVDERVWYDLSDVGGHAFEGWRVSVSRVLKDSGRGNGGNGEREEEVIVWERGVPGEVGDGNKGGNGNGSFSRQDVPARLSYC</sequence>
<dbReference type="PANTHER" id="PTHR36195">
    <property type="entry name" value="DOMAIN PROTEIN, PUTATIVE (AFU_ORTHOLOGUE AFUA_5G01990)-RELATED-RELATED"/>
    <property type="match status" value="1"/>
</dbReference>
<evidence type="ECO:0000256" key="2">
    <source>
        <dbReference type="SAM" id="SignalP"/>
    </source>
</evidence>
<dbReference type="SUPFAM" id="SSF49870">
    <property type="entry name" value="Osmotin, thaumatin-like protein"/>
    <property type="match status" value="1"/>
</dbReference>
<feature type="chain" id="PRO_5016349692" evidence="2">
    <location>
        <begin position="18"/>
        <end position="200"/>
    </location>
</feature>
<evidence type="ECO:0000313" key="4">
    <source>
        <dbReference type="Proteomes" id="UP000247810"/>
    </source>
</evidence>
<dbReference type="STRING" id="1448320.A0A319DJL7"/>
<organism evidence="3 4">
    <name type="scientific">Aspergillus ellipticus CBS 707.79</name>
    <dbReference type="NCBI Taxonomy" id="1448320"/>
    <lineage>
        <taxon>Eukaryota</taxon>
        <taxon>Fungi</taxon>
        <taxon>Dikarya</taxon>
        <taxon>Ascomycota</taxon>
        <taxon>Pezizomycotina</taxon>
        <taxon>Eurotiomycetes</taxon>
        <taxon>Eurotiomycetidae</taxon>
        <taxon>Eurotiales</taxon>
        <taxon>Aspergillaceae</taxon>
        <taxon>Aspergillus</taxon>
        <taxon>Aspergillus subgen. Circumdati</taxon>
    </lineage>
</organism>
<keyword evidence="2" id="KW-0732">Signal</keyword>
<dbReference type="AlphaFoldDB" id="A0A319DJL7"/>
<feature type="region of interest" description="Disordered" evidence="1">
    <location>
        <begin position="171"/>
        <end position="190"/>
    </location>
</feature>
<accession>A0A319DJL7</accession>
<dbReference type="OrthoDB" id="3682664at2759"/>
<proteinExistence type="predicted"/>
<evidence type="ECO:0000313" key="3">
    <source>
        <dbReference type="EMBL" id="PYH91413.1"/>
    </source>
</evidence>
<dbReference type="PANTHER" id="PTHR36195:SF5">
    <property type="entry name" value="BYS1 FAMILY PROTEIN (AFU_ORTHOLOGUE AFUA_2G04533)"/>
    <property type="match status" value="1"/>
</dbReference>
<dbReference type="Proteomes" id="UP000247810">
    <property type="component" value="Unassembled WGS sequence"/>
</dbReference>
<reference evidence="3 4" key="1">
    <citation type="submission" date="2018-02" db="EMBL/GenBank/DDBJ databases">
        <title>The genomes of Aspergillus section Nigri reveals drivers in fungal speciation.</title>
        <authorList>
            <consortium name="DOE Joint Genome Institute"/>
            <person name="Vesth T.C."/>
            <person name="Nybo J."/>
            <person name="Theobald S."/>
            <person name="Brandl J."/>
            <person name="Frisvad J.C."/>
            <person name="Nielsen K.F."/>
            <person name="Lyhne E.K."/>
            <person name="Kogle M.E."/>
            <person name="Kuo A."/>
            <person name="Riley R."/>
            <person name="Clum A."/>
            <person name="Nolan M."/>
            <person name="Lipzen A."/>
            <person name="Salamov A."/>
            <person name="Henrissat B."/>
            <person name="Wiebenga A."/>
            <person name="De vries R.P."/>
            <person name="Grigoriev I.V."/>
            <person name="Mortensen U.H."/>
            <person name="Andersen M.R."/>
            <person name="Baker S.E."/>
        </authorList>
    </citation>
    <scope>NUCLEOTIDE SEQUENCE [LARGE SCALE GENOMIC DNA]</scope>
    <source>
        <strain evidence="3 4">CBS 707.79</strain>
    </source>
</reference>
<evidence type="ECO:0000256" key="1">
    <source>
        <dbReference type="SAM" id="MobiDB-lite"/>
    </source>
</evidence>
<protein>
    <submittedName>
        <fullName evidence="3">Uncharacterized protein</fullName>
    </submittedName>
</protein>
<feature type="signal peptide" evidence="2">
    <location>
        <begin position="1"/>
        <end position="17"/>
    </location>
</feature>